<organism evidence="2 3">
    <name type="scientific">Araneus ventricosus</name>
    <name type="common">Orbweaver spider</name>
    <name type="synonym">Epeira ventricosa</name>
    <dbReference type="NCBI Taxonomy" id="182803"/>
    <lineage>
        <taxon>Eukaryota</taxon>
        <taxon>Metazoa</taxon>
        <taxon>Ecdysozoa</taxon>
        <taxon>Arthropoda</taxon>
        <taxon>Chelicerata</taxon>
        <taxon>Arachnida</taxon>
        <taxon>Araneae</taxon>
        <taxon>Araneomorphae</taxon>
        <taxon>Entelegynae</taxon>
        <taxon>Araneoidea</taxon>
        <taxon>Araneidae</taxon>
        <taxon>Araneus</taxon>
    </lineage>
</organism>
<comment type="caution">
    <text evidence="2">The sequence shown here is derived from an EMBL/GenBank/DDBJ whole genome shotgun (WGS) entry which is preliminary data.</text>
</comment>
<dbReference type="InterPro" id="IPR043502">
    <property type="entry name" value="DNA/RNA_pol_sf"/>
</dbReference>
<dbReference type="GO" id="GO:0071897">
    <property type="term" value="P:DNA biosynthetic process"/>
    <property type="evidence" value="ECO:0007669"/>
    <property type="project" value="UniProtKB-ARBA"/>
</dbReference>
<dbReference type="EMBL" id="BGPR01004280">
    <property type="protein sequence ID" value="GBM97907.1"/>
    <property type="molecule type" value="Genomic_DNA"/>
</dbReference>
<dbReference type="InterPro" id="IPR043128">
    <property type="entry name" value="Rev_trsase/Diguanyl_cyclase"/>
</dbReference>
<name>A0A4Y2K6M8_ARAVE</name>
<keyword evidence="3" id="KW-1185">Reference proteome</keyword>
<dbReference type="CDD" id="cd01647">
    <property type="entry name" value="RT_LTR"/>
    <property type="match status" value="1"/>
</dbReference>
<dbReference type="InterPro" id="IPR000477">
    <property type="entry name" value="RT_dom"/>
</dbReference>
<dbReference type="InterPro" id="IPR053134">
    <property type="entry name" value="RNA-dir_DNA_polymerase"/>
</dbReference>
<evidence type="ECO:0000259" key="1">
    <source>
        <dbReference type="Pfam" id="PF00078"/>
    </source>
</evidence>
<dbReference type="OrthoDB" id="420169at2759"/>
<feature type="domain" description="Reverse transcriptase" evidence="1">
    <location>
        <begin position="98"/>
        <end position="167"/>
    </location>
</feature>
<dbReference type="Proteomes" id="UP000499080">
    <property type="component" value="Unassembled WGS sequence"/>
</dbReference>
<evidence type="ECO:0000313" key="3">
    <source>
        <dbReference type="Proteomes" id="UP000499080"/>
    </source>
</evidence>
<accession>A0A4Y2K6M8</accession>
<dbReference type="Pfam" id="PF00078">
    <property type="entry name" value="RVT_1"/>
    <property type="match status" value="1"/>
</dbReference>
<sequence>MSMRNTQDTEVEKLNKQQNDCVSKMSLMMEQMAILPYHISKLQNKSTDTNSRPYVNPPLRRQVTCYYCNIRGHLEPECRKKYYSALKEPILCTYSPRKKADNSYRLVADLRELNSKTVPDNFPLPNLTEMINNLSGTKYFSTLDHTSGFHQMVMHSDHTKYSAIATEFGLYEYKRLLLV</sequence>
<dbReference type="SUPFAM" id="SSF56672">
    <property type="entry name" value="DNA/RNA polymerases"/>
    <property type="match status" value="1"/>
</dbReference>
<dbReference type="PANTHER" id="PTHR24559:SF435">
    <property type="entry name" value="RIBONUCLEASE H"/>
    <property type="match status" value="1"/>
</dbReference>
<dbReference type="SUPFAM" id="SSF57756">
    <property type="entry name" value="Retrovirus zinc finger-like domains"/>
    <property type="match status" value="1"/>
</dbReference>
<dbReference type="Gene3D" id="3.10.10.10">
    <property type="entry name" value="HIV Type 1 Reverse Transcriptase, subunit A, domain 1"/>
    <property type="match status" value="1"/>
</dbReference>
<dbReference type="GO" id="GO:0003676">
    <property type="term" value="F:nucleic acid binding"/>
    <property type="evidence" value="ECO:0007669"/>
    <property type="project" value="InterPro"/>
</dbReference>
<evidence type="ECO:0000313" key="2">
    <source>
        <dbReference type="EMBL" id="GBM97907.1"/>
    </source>
</evidence>
<dbReference type="InterPro" id="IPR036875">
    <property type="entry name" value="Znf_CCHC_sf"/>
</dbReference>
<reference evidence="2 3" key="1">
    <citation type="journal article" date="2019" name="Sci. Rep.">
        <title>Orb-weaving spider Araneus ventricosus genome elucidates the spidroin gene catalogue.</title>
        <authorList>
            <person name="Kono N."/>
            <person name="Nakamura H."/>
            <person name="Ohtoshi R."/>
            <person name="Moran D.A.P."/>
            <person name="Shinohara A."/>
            <person name="Yoshida Y."/>
            <person name="Fujiwara M."/>
            <person name="Mori M."/>
            <person name="Tomita M."/>
            <person name="Arakawa K."/>
        </authorList>
    </citation>
    <scope>NUCLEOTIDE SEQUENCE [LARGE SCALE GENOMIC DNA]</scope>
</reference>
<gene>
    <name evidence="2" type="ORF">AVEN_228340_1</name>
</gene>
<dbReference type="PANTHER" id="PTHR24559">
    <property type="entry name" value="TRANSPOSON TY3-I GAG-POL POLYPROTEIN"/>
    <property type="match status" value="1"/>
</dbReference>
<dbReference type="AlphaFoldDB" id="A0A4Y2K6M8"/>
<dbReference type="Gene3D" id="3.30.70.270">
    <property type="match status" value="1"/>
</dbReference>
<proteinExistence type="predicted"/>
<dbReference type="GO" id="GO:0008270">
    <property type="term" value="F:zinc ion binding"/>
    <property type="evidence" value="ECO:0007669"/>
    <property type="project" value="InterPro"/>
</dbReference>
<protein>
    <recommendedName>
        <fullName evidence="1">Reverse transcriptase domain-containing protein</fullName>
    </recommendedName>
</protein>